<keyword evidence="7" id="KW-0963">Cytoplasm</keyword>
<evidence type="ECO:0000313" key="10">
    <source>
        <dbReference type="EMBL" id="AIF40620.1"/>
    </source>
</evidence>
<feature type="compositionally biased region" description="Basic and acidic residues" evidence="9">
    <location>
        <begin position="331"/>
        <end position="340"/>
    </location>
</feature>
<accession>A0A075JFR3</accession>
<comment type="catalytic activity">
    <reaction evidence="6">
        <text>Fe-coproporphyrin III + 2 H(+) = coproporphyrin III + Fe(2+)</text>
        <dbReference type="Rhea" id="RHEA:49572"/>
        <dbReference type="ChEBI" id="CHEBI:15378"/>
        <dbReference type="ChEBI" id="CHEBI:29033"/>
        <dbReference type="ChEBI" id="CHEBI:68438"/>
        <dbReference type="ChEBI" id="CHEBI:131725"/>
        <dbReference type="EC" id="4.99.1.9"/>
    </reaction>
    <physiologicalReaction direction="right-to-left" evidence="6">
        <dbReference type="Rhea" id="RHEA:49574"/>
    </physiologicalReaction>
</comment>
<evidence type="ECO:0000256" key="9">
    <source>
        <dbReference type="SAM" id="MobiDB-lite"/>
    </source>
</evidence>
<sequence>MTEANALEPYDAVLLASFGGPEKADEIMPFLRRVTAGRGIPDERLADVAHHYEIMGGRSPINDQNRALIAALRAEFERRGITTPIVWGNRNSEPFLADTLREAYAGGARRVVTLTTSAYSSYSSCRQYREDLAAASHELSEDGSVPEGALSIDKVRQFATHPSFARTNTRLVTDALREFAGVPDEQVQVVFVTHSIPLAMDDTSGPGDGDGNLYWQQHDELGAAILSEANATLSRELEGALVYCSRSGPPSQPWLEPDINDHLENLAERGVTHVVVAPIGFVSDHMEVAFDLDTEAAETAERLGLTMRRVPTVGVDPEFVHGLVDLLEERAAETRGESPEHPAWPGEARPSVCEPGCCPNLRAAKPALCGRD</sequence>
<evidence type="ECO:0000256" key="4">
    <source>
        <dbReference type="ARBA" id="ARBA00023239"/>
    </source>
</evidence>
<evidence type="ECO:0000313" key="11">
    <source>
        <dbReference type="Proteomes" id="UP000027986"/>
    </source>
</evidence>
<keyword evidence="3 7" id="KW-0350">Heme biosynthesis</keyword>
<dbReference type="AlphaFoldDB" id="A0A075JFR3"/>
<comment type="similarity">
    <text evidence="7 8">Belongs to the ferrochelatase family.</text>
</comment>
<keyword evidence="4 7" id="KW-0456">Lyase</keyword>
<keyword evidence="11" id="KW-1185">Reference proteome</keyword>
<evidence type="ECO:0000256" key="7">
    <source>
        <dbReference type="HAMAP-Rule" id="MF_00323"/>
    </source>
</evidence>
<feature type="binding site" evidence="7">
    <location>
        <position position="194"/>
    </location>
    <ligand>
        <name>Fe(2+)</name>
        <dbReference type="ChEBI" id="CHEBI:29033"/>
    </ligand>
</feature>
<evidence type="ECO:0000256" key="1">
    <source>
        <dbReference type="ARBA" id="ARBA00004744"/>
    </source>
</evidence>
<dbReference type="EC" id="4.99.1.9" evidence="7"/>
<reference evidence="10 11" key="1">
    <citation type="submission" date="2014-07" db="EMBL/GenBank/DDBJ databases">
        <title>Genome Sequencing of Dermacoccus nishinomiyaensis.</title>
        <authorList>
            <person name="Hong K.W."/>
            <person name="Chan K.G."/>
        </authorList>
    </citation>
    <scope>NUCLEOTIDE SEQUENCE [LARGE SCALE GENOMIC DNA]</scope>
    <source>
        <strain evidence="10 11">M25</strain>
    </source>
</reference>
<dbReference type="HAMAP" id="MF_00323">
    <property type="entry name" value="Ferrochelatase"/>
    <property type="match status" value="1"/>
</dbReference>
<dbReference type="RefSeq" id="WP_038567846.1">
    <property type="nucleotide sequence ID" value="NZ_CP008889.1"/>
</dbReference>
<proteinExistence type="inferred from homology"/>
<evidence type="ECO:0000256" key="8">
    <source>
        <dbReference type="RuleBase" id="RU004185"/>
    </source>
</evidence>
<dbReference type="CDD" id="cd00419">
    <property type="entry name" value="Ferrochelatase_C"/>
    <property type="match status" value="1"/>
</dbReference>
<feature type="binding site" evidence="7">
    <location>
        <position position="59"/>
    </location>
    <ligand>
        <name>Fe-coproporphyrin III</name>
        <dbReference type="ChEBI" id="CHEBI:68438"/>
    </ligand>
</feature>
<feature type="region of interest" description="Disordered" evidence="9">
    <location>
        <begin position="331"/>
        <end position="350"/>
    </location>
</feature>
<dbReference type="GO" id="GO:0005737">
    <property type="term" value="C:cytoplasm"/>
    <property type="evidence" value="ECO:0007669"/>
    <property type="project" value="UniProtKB-SubCell"/>
</dbReference>
<dbReference type="EMBL" id="CP008889">
    <property type="protein sequence ID" value="AIF40620.1"/>
    <property type="molecule type" value="Genomic_DNA"/>
</dbReference>
<dbReference type="GO" id="GO:0006783">
    <property type="term" value="P:heme biosynthetic process"/>
    <property type="evidence" value="ECO:0007669"/>
    <property type="project" value="UniProtKB-UniRule"/>
</dbReference>
<dbReference type="UniPathway" id="UPA00252"/>
<dbReference type="PANTHER" id="PTHR11108:SF1">
    <property type="entry name" value="FERROCHELATASE, MITOCHONDRIAL"/>
    <property type="match status" value="1"/>
</dbReference>
<dbReference type="KEGG" id="dni:HX89_06360"/>
<dbReference type="InterPro" id="IPR033644">
    <property type="entry name" value="Ferrochelatase_C"/>
</dbReference>
<dbReference type="Gene3D" id="3.40.50.1400">
    <property type="match status" value="2"/>
</dbReference>
<dbReference type="CDD" id="cd03411">
    <property type="entry name" value="Ferrochelatase_N"/>
    <property type="match status" value="1"/>
</dbReference>
<comment type="subcellular location">
    <subcellularLocation>
        <location evidence="7">Cytoplasm</location>
    </subcellularLocation>
</comment>
<comment type="caution">
    <text evidence="7">Lacks conserved residue(s) required for the propagation of feature annotation.</text>
</comment>
<gene>
    <name evidence="7" type="primary">cpfC</name>
    <name evidence="10" type="ORF">HX89_06360</name>
</gene>
<comment type="pathway">
    <text evidence="1 7">Porphyrin-containing compound metabolism; protoheme biosynthesis.</text>
</comment>
<dbReference type="GO" id="GO:0046872">
    <property type="term" value="F:metal ion binding"/>
    <property type="evidence" value="ECO:0007669"/>
    <property type="project" value="UniProtKB-KW"/>
</dbReference>
<organism evidence="10 11">
    <name type="scientific">Dermacoccus nishinomiyaensis</name>
    <dbReference type="NCBI Taxonomy" id="1274"/>
    <lineage>
        <taxon>Bacteria</taxon>
        <taxon>Bacillati</taxon>
        <taxon>Actinomycetota</taxon>
        <taxon>Actinomycetes</taxon>
        <taxon>Micrococcales</taxon>
        <taxon>Dermacoccaceae</taxon>
        <taxon>Dermacoccus</taxon>
    </lineage>
</organism>
<dbReference type="GO" id="GO:0004325">
    <property type="term" value="F:ferrochelatase activity"/>
    <property type="evidence" value="ECO:0007669"/>
    <property type="project" value="UniProtKB-UniRule"/>
</dbReference>
<name>A0A075JFR3_9MICO</name>
<dbReference type="Pfam" id="PF00762">
    <property type="entry name" value="Ferrochelatase"/>
    <property type="match status" value="1"/>
</dbReference>
<dbReference type="eggNOG" id="COG0276">
    <property type="taxonomic scope" value="Bacteria"/>
</dbReference>
<dbReference type="NCBIfam" id="NF000689">
    <property type="entry name" value="PRK00035.2-1"/>
    <property type="match status" value="1"/>
</dbReference>
<keyword evidence="7" id="KW-0479">Metal-binding</keyword>
<dbReference type="GeneID" id="41840791"/>
<dbReference type="HOGENOM" id="CLU_018884_2_0_11"/>
<dbReference type="OrthoDB" id="9776380at2"/>
<dbReference type="InterPro" id="IPR001015">
    <property type="entry name" value="Ferrochelatase"/>
</dbReference>
<comment type="function">
    <text evidence="7">Involved in coproporphyrin-dependent heme b biosynthesis. Catalyzes the insertion of ferrous iron into coproporphyrin III to form Fe-coproporphyrin III.</text>
</comment>
<feature type="binding site" evidence="7">
    <location>
        <position position="287"/>
    </location>
    <ligand>
        <name>Fe(2+)</name>
        <dbReference type="ChEBI" id="CHEBI:29033"/>
    </ligand>
</feature>
<dbReference type="SUPFAM" id="SSF53800">
    <property type="entry name" value="Chelatase"/>
    <property type="match status" value="1"/>
</dbReference>
<dbReference type="InterPro" id="IPR033659">
    <property type="entry name" value="Ferrochelatase_N"/>
</dbReference>
<dbReference type="PANTHER" id="PTHR11108">
    <property type="entry name" value="FERROCHELATASE"/>
    <property type="match status" value="1"/>
</dbReference>
<evidence type="ECO:0000256" key="2">
    <source>
        <dbReference type="ARBA" id="ARBA00023004"/>
    </source>
</evidence>
<evidence type="ECO:0000256" key="3">
    <source>
        <dbReference type="ARBA" id="ARBA00023133"/>
    </source>
</evidence>
<feature type="binding site" evidence="7">
    <location>
        <position position="128"/>
    </location>
    <ligand>
        <name>Fe-coproporphyrin III</name>
        <dbReference type="ChEBI" id="CHEBI:68438"/>
    </ligand>
</feature>
<evidence type="ECO:0000256" key="5">
    <source>
        <dbReference type="ARBA" id="ARBA00023244"/>
    </source>
</evidence>
<dbReference type="Proteomes" id="UP000027986">
    <property type="component" value="Chromosome"/>
</dbReference>
<protein>
    <recommendedName>
        <fullName evidence="7">Coproporphyrin III ferrochelatase</fullName>
        <ecNumber evidence="7">4.99.1.9</ecNumber>
    </recommendedName>
</protein>
<keyword evidence="5 7" id="KW-0627">Porphyrin biosynthesis</keyword>
<evidence type="ECO:0000256" key="6">
    <source>
        <dbReference type="ARBA" id="ARBA00024536"/>
    </source>
</evidence>
<keyword evidence="2 7" id="KW-0408">Iron</keyword>